<keyword evidence="1" id="KW-0472">Membrane</keyword>
<protein>
    <submittedName>
        <fullName evidence="2">Uncharacterized protein</fullName>
    </submittedName>
</protein>
<evidence type="ECO:0000256" key="1">
    <source>
        <dbReference type="SAM" id="Phobius"/>
    </source>
</evidence>
<keyword evidence="1" id="KW-1133">Transmembrane helix</keyword>
<accession>A0A0K2VGK3</accession>
<reference evidence="2" key="1">
    <citation type="submission" date="2014-05" db="EMBL/GenBank/DDBJ databases">
        <authorList>
            <person name="Chronopoulou M."/>
        </authorList>
    </citation>
    <scope>NUCLEOTIDE SEQUENCE</scope>
    <source>
        <tissue evidence="2">Whole organism</tissue>
    </source>
</reference>
<dbReference type="EMBL" id="HACA01031720">
    <property type="protein sequence ID" value="CDW49081.1"/>
    <property type="molecule type" value="Transcribed_RNA"/>
</dbReference>
<keyword evidence="1" id="KW-0812">Transmembrane</keyword>
<sequence length="73" mass="8336">VVPCPYLRTIFLVYVLAPSISVLPQRTKLFNRNQLCSSNKYLKRPHITSIIVNNTILLLALSSHKLIIVNKFT</sequence>
<feature type="non-terminal residue" evidence="2">
    <location>
        <position position="1"/>
    </location>
</feature>
<evidence type="ECO:0000313" key="2">
    <source>
        <dbReference type="EMBL" id="CDW49081.1"/>
    </source>
</evidence>
<dbReference type="AlphaFoldDB" id="A0A0K2VGK3"/>
<organism evidence="2">
    <name type="scientific">Lepeophtheirus salmonis</name>
    <name type="common">Salmon louse</name>
    <name type="synonym">Caligus salmonis</name>
    <dbReference type="NCBI Taxonomy" id="72036"/>
    <lineage>
        <taxon>Eukaryota</taxon>
        <taxon>Metazoa</taxon>
        <taxon>Ecdysozoa</taxon>
        <taxon>Arthropoda</taxon>
        <taxon>Crustacea</taxon>
        <taxon>Multicrustacea</taxon>
        <taxon>Hexanauplia</taxon>
        <taxon>Copepoda</taxon>
        <taxon>Siphonostomatoida</taxon>
        <taxon>Caligidae</taxon>
        <taxon>Lepeophtheirus</taxon>
    </lineage>
</organism>
<name>A0A0K2VGK3_LEPSM</name>
<feature type="transmembrane region" description="Helical" evidence="1">
    <location>
        <begin position="6"/>
        <end position="24"/>
    </location>
</feature>
<proteinExistence type="predicted"/>